<dbReference type="InterPro" id="IPR001876">
    <property type="entry name" value="Znf_RanBP2"/>
</dbReference>
<dbReference type="AlphaFoldDB" id="A0AAU9K339"/>
<feature type="domain" description="RanBP2-type" evidence="6">
    <location>
        <begin position="675"/>
        <end position="707"/>
    </location>
</feature>
<keyword evidence="3" id="KW-0862">Zinc</keyword>
<feature type="domain" description="RanBP2-type" evidence="6">
    <location>
        <begin position="766"/>
        <end position="796"/>
    </location>
</feature>
<evidence type="ECO:0000256" key="4">
    <source>
        <dbReference type="PROSITE-ProRule" id="PRU00322"/>
    </source>
</evidence>
<evidence type="ECO:0000313" key="8">
    <source>
        <dbReference type="EMBL" id="CAG9332400.1"/>
    </source>
</evidence>
<dbReference type="SMART" id="SM00547">
    <property type="entry name" value="ZnF_RBZ"/>
    <property type="match status" value="11"/>
</dbReference>
<feature type="region of interest" description="Disordered" evidence="5">
    <location>
        <begin position="1024"/>
        <end position="1060"/>
    </location>
</feature>
<dbReference type="Proteomes" id="UP001162131">
    <property type="component" value="Unassembled WGS sequence"/>
</dbReference>
<dbReference type="InterPro" id="IPR028889">
    <property type="entry name" value="USP"/>
</dbReference>
<reference evidence="8" key="1">
    <citation type="submission" date="2021-09" db="EMBL/GenBank/DDBJ databases">
        <authorList>
            <consortium name="AG Swart"/>
            <person name="Singh M."/>
            <person name="Singh A."/>
            <person name="Seah K."/>
            <person name="Emmerich C."/>
        </authorList>
    </citation>
    <scope>NUCLEOTIDE SEQUENCE</scope>
    <source>
        <strain evidence="8">ATCC30299</strain>
    </source>
</reference>
<evidence type="ECO:0000256" key="5">
    <source>
        <dbReference type="SAM" id="MobiDB-lite"/>
    </source>
</evidence>
<feature type="domain" description="RanBP2-type" evidence="6">
    <location>
        <begin position="533"/>
        <end position="564"/>
    </location>
</feature>
<name>A0AAU9K339_9CILI</name>
<evidence type="ECO:0000259" key="6">
    <source>
        <dbReference type="PROSITE" id="PS50199"/>
    </source>
</evidence>
<dbReference type="PROSITE" id="PS50235">
    <property type="entry name" value="USP_3"/>
    <property type="match status" value="1"/>
</dbReference>
<evidence type="ECO:0000259" key="7">
    <source>
        <dbReference type="PROSITE" id="PS50235"/>
    </source>
</evidence>
<dbReference type="InterPro" id="IPR036443">
    <property type="entry name" value="Znf_RanBP2_sf"/>
</dbReference>
<accession>A0AAU9K339</accession>
<dbReference type="InterPro" id="IPR038765">
    <property type="entry name" value="Papain-like_cys_pep_sf"/>
</dbReference>
<dbReference type="Gene3D" id="3.90.70.10">
    <property type="entry name" value="Cysteine proteinases"/>
    <property type="match status" value="1"/>
</dbReference>
<sequence length="1139" mass="130844">MSYMLRRTDENLCLKCGKLKPRSSNHYCQLETNPKIGPCKSGVFQNHNVIGFINRLGEMNCFLNSALQALWHMEAFRNAISFSTPKCRSQNSTHYCLSCGIKQIFEQVSYNLSKNIDGVIDISKLRTELAKVYEQTGEFEKESSADCMEALIAILKAIHSVHLMDPTQGIDNSFSNIKCEEKCVAHEVLELGVHEVLNCDCGAVSENDWDYCTFAHPFYVNDIFEEARKTHPELRPLDNVKFVDDYLELSSILPIEGKLPEFIKAQWRDAELDMCPKVDECPVHKSKRTLKLATTPKVFIINLIWNEMHPGYLDILQMLSTMPYTLSLDRIYEDSPSNSYIIRGMILFGPGHYVFCVKGKNDRLWYKIDDEKIGVIGNGKWDESIEYIVRNRYYPVGLFYEESKEAEGMDISLEGWLKLERTVIRYEIKKRLQDKLDREEEEEKFKVFYSRESIEPAKKLRAEKIEDSKVPINEITVKPNENNKKQETTVLAGRQEEQIQEAQSEPIKIQWACDCGFKNEMEWDVCGSCHTIKPGESGWVCKSCTFKNDNKNDACEICNKINEEKTKYWRCLKCSRLNKPNDTFCSSCFTSKPRTREIVPETQEIEKPKWKCPKCSHMNTMERTMCYKCYEIKSLLEEKEMEKPKWKCLACGCMNPKDKTVCANCYTPTSLLEAKENEKSKWKCLQCNYMNAMERKQCNKCDAAKSLSENTKTEESVSEEASKSAGWICKCCGYQNTIGRACCYSCFRNAPKEQIEIPSVQNIPSREDTKWVCSKCSYPNLLERKSCLKCGTEKDPIEAAGKKSQIITMIPYAEKPKIPTWQCKRCNFPNVESDILCYHCREPKTTSLDTKYQTFPSWSPKPENEWICQKCYQPNLLTAVYCTRCQNINGYYRSIKKQPSPVRMSTSAWKCSGCGTINSSSEYCRLCNKFKFGSMCKKCKKPIEKGEICIKCLSDKCSLCAKTIGFYDEKFCKKCGRLSGTYFCLICSYHMDKNCLICTECGNQFWKCKTCNNLNKPDEVSCDGCSRSKLSRPSSTTLKAPKEPVARKTNESPKPQIGKQGKKTQKCHICRKDLAMFENRNCSLCGKRTSDGNCAKCEISASPLRYICSVCMKAYWICRCGKNNPKASHCCDKCGYRKI</sequence>
<feature type="compositionally biased region" description="Basic and acidic residues" evidence="5">
    <location>
        <begin position="1040"/>
        <end position="1051"/>
    </location>
</feature>
<dbReference type="PROSITE" id="PS01358">
    <property type="entry name" value="ZF_RANBP2_1"/>
    <property type="match status" value="8"/>
</dbReference>
<gene>
    <name evidence="8" type="ORF">BSTOLATCC_MIC55846</name>
</gene>
<dbReference type="Pfam" id="PF00443">
    <property type="entry name" value="UCH"/>
    <property type="match status" value="1"/>
</dbReference>
<feature type="domain" description="USP" evidence="7">
    <location>
        <begin position="50"/>
        <end position="403"/>
    </location>
</feature>
<evidence type="ECO:0000256" key="1">
    <source>
        <dbReference type="ARBA" id="ARBA00022723"/>
    </source>
</evidence>
<keyword evidence="1" id="KW-0479">Metal-binding</keyword>
<comment type="caution">
    <text evidence="8">The sequence shown here is derived from an EMBL/GenBank/DDBJ whole genome shotgun (WGS) entry which is preliminary data.</text>
</comment>
<feature type="domain" description="RanBP2-type" evidence="6">
    <location>
        <begin position="565"/>
        <end position="594"/>
    </location>
</feature>
<keyword evidence="2 4" id="KW-0863">Zinc-finger</keyword>
<dbReference type="PROSITE" id="PS50199">
    <property type="entry name" value="ZF_RANBP2_2"/>
    <property type="match status" value="7"/>
</dbReference>
<dbReference type="SUPFAM" id="SSF90209">
    <property type="entry name" value="Ran binding protein zinc finger-like"/>
    <property type="match status" value="2"/>
</dbReference>
<dbReference type="EMBL" id="CAJZBQ010000054">
    <property type="protein sequence ID" value="CAG9332400.1"/>
    <property type="molecule type" value="Genomic_DNA"/>
</dbReference>
<keyword evidence="9" id="KW-1185">Reference proteome</keyword>
<dbReference type="GO" id="GO:0008270">
    <property type="term" value="F:zinc ion binding"/>
    <property type="evidence" value="ECO:0007669"/>
    <property type="project" value="UniProtKB-KW"/>
</dbReference>
<evidence type="ECO:0000313" key="9">
    <source>
        <dbReference type="Proteomes" id="UP001162131"/>
    </source>
</evidence>
<protein>
    <recommendedName>
        <fullName evidence="10">Ubiquitinyl hydrolase 1</fullName>
    </recommendedName>
</protein>
<evidence type="ECO:0000256" key="2">
    <source>
        <dbReference type="ARBA" id="ARBA00022771"/>
    </source>
</evidence>
<dbReference type="InterPro" id="IPR001394">
    <property type="entry name" value="Peptidase_C19_UCH"/>
</dbReference>
<feature type="domain" description="RanBP2-type" evidence="6">
    <location>
        <begin position="606"/>
        <end position="635"/>
    </location>
</feature>
<evidence type="ECO:0008006" key="10">
    <source>
        <dbReference type="Google" id="ProtNLM"/>
    </source>
</evidence>
<feature type="domain" description="RanBP2-type" evidence="6">
    <location>
        <begin position="1000"/>
        <end position="1031"/>
    </location>
</feature>
<dbReference type="GO" id="GO:0016579">
    <property type="term" value="P:protein deubiquitination"/>
    <property type="evidence" value="ECO:0007669"/>
    <property type="project" value="InterPro"/>
</dbReference>
<feature type="domain" description="RanBP2-type" evidence="6">
    <location>
        <begin position="817"/>
        <end position="846"/>
    </location>
</feature>
<dbReference type="GO" id="GO:0004843">
    <property type="term" value="F:cysteine-type deubiquitinase activity"/>
    <property type="evidence" value="ECO:0007669"/>
    <property type="project" value="InterPro"/>
</dbReference>
<evidence type="ECO:0000256" key="3">
    <source>
        <dbReference type="ARBA" id="ARBA00022833"/>
    </source>
</evidence>
<organism evidence="8 9">
    <name type="scientific">Blepharisma stoltei</name>
    <dbReference type="NCBI Taxonomy" id="1481888"/>
    <lineage>
        <taxon>Eukaryota</taxon>
        <taxon>Sar</taxon>
        <taxon>Alveolata</taxon>
        <taxon>Ciliophora</taxon>
        <taxon>Postciliodesmatophora</taxon>
        <taxon>Heterotrichea</taxon>
        <taxon>Heterotrichida</taxon>
        <taxon>Blepharismidae</taxon>
        <taxon>Blepharisma</taxon>
    </lineage>
</organism>
<dbReference type="SUPFAM" id="SSF54001">
    <property type="entry name" value="Cysteine proteinases"/>
    <property type="match status" value="1"/>
</dbReference>
<proteinExistence type="predicted"/>